<feature type="active site" description="Proton donor" evidence="5">
    <location>
        <position position="123"/>
    </location>
</feature>
<evidence type="ECO:0000313" key="8">
    <source>
        <dbReference type="Proteomes" id="UP000525987"/>
    </source>
</evidence>
<keyword evidence="4" id="KW-0904">Protein phosphatase</keyword>
<proteinExistence type="inferred from homology"/>
<comment type="caution">
    <text evidence="7">The sequence shown here is derived from an EMBL/GenBank/DDBJ whole genome shotgun (WGS) entry which is preliminary data.</text>
</comment>
<dbReference type="PRINTS" id="PR00719">
    <property type="entry name" value="LMWPTPASE"/>
</dbReference>
<comment type="similarity">
    <text evidence="1">Belongs to the low molecular weight phosphotyrosine protein phosphatase family.</text>
</comment>
<dbReference type="GO" id="GO:0004725">
    <property type="term" value="F:protein tyrosine phosphatase activity"/>
    <property type="evidence" value="ECO:0007669"/>
    <property type="project" value="UniProtKB-EC"/>
</dbReference>
<organism evidence="7 8">
    <name type="scientific">Halomonas organivorans</name>
    <dbReference type="NCBI Taxonomy" id="257772"/>
    <lineage>
        <taxon>Bacteria</taxon>
        <taxon>Pseudomonadati</taxon>
        <taxon>Pseudomonadota</taxon>
        <taxon>Gammaproteobacteria</taxon>
        <taxon>Oceanospirillales</taxon>
        <taxon>Halomonadaceae</taxon>
        <taxon>Halomonas</taxon>
    </lineage>
</organism>
<feature type="domain" description="Phosphotyrosine protein phosphatase I" evidence="6">
    <location>
        <begin position="1"/>
        <end position="149"/>
    </location>
</feature>
<dbReference type="PANTHER" id="PTHR11717">
    <property type="entry name" value="LOW MOLECULAR WEIGHT PROTEIN TYROSINE PHOSPHATASE"/>
    <property type="match status" value="1"/>
</dbReference>
<dbReference type="InterPro" id="IPR017867">
    <property type="entry name" value="Tyr_phospatase_low_mol_wt"/>
</dbReference>
<dbReference type="SUPFAM" id="SSF52788">
    <property type="entry name" value="Phosphotyrosine protein phosphatases I"/>
    <property type="match status" value="1"/>
</dbReference>
<keyword evidence="8" id="KW-1185">Reference proteome</keyword>
<dbReference type="InterPro" id="IPR050438">
    <property type="entry name" value="LMW_PTPase"/>
</dbReference>
<evidence type="ECO:0000256" key="2">
    <source>
        <dbReference type="ARBA" id="ARBA00013064"/>
    </source>
</evidence>
<dbReference type="Pfam" id="PF01451">
    <property type="entry name" value="LMWPc"/>
    <property type="match status" value="1"/>
</dbReference>
<dbReference type="PANTHER" id="PTHR11717:SF7">
    <property type="entry name" value="LOW MOLECULAR WEIGHT PHOSPHOTYROSINE PROTEIN PHOSPHATASE"/>
    <property type="match status" value="1"/>
</dbReference>
<dbReference type="CDD" id="cd16343">
    <property type="entry name" value="LMWPTP"/>
    <property type="match status" value="1"/>
</dbReference>
<feature type="active site" description="Nucleophile" evidence="5">
    <location>
        <position position="13"/>
    </location>
</feature>
<evidence type="ECO:0000256" key="5">
    <source>
        <dbReference type="PIRSR" id="PIRSR617867-1"/>
    </source>
</evidence>
<name>A0A7W5C215_9GAMM</name>
<dbReference type="SMART" id="SM00226">
    <property type="entry name" value="LMWPc"/>
    <property type="match status" value="1"/>
</dbReference>
<dbReference type="AlphaFoldDB" id="A0A7W5C215"/>
<dbReference type="InterPro" id="IPR023485">
    <property type="entry name" value="Ptyr_pPase"/>
</dbReference>
<dbReference type="RefSeq" id="WP_183389621.1">
    <property type="nucleotide sequence ID" value="NZ_JACHXM010000041.1"/>
</dbReference>
<gene>
    <name evidence="7" type="ORF">FHR96_004216</name>
</gene>
<protein>
    <recommendedName>
        <fullName evidence="2">protein-tyrosine-phosphatase</fullName>
        <ecNumber evidence="2">3.1.3.48</ecNumber>
    </recommendedName>
</protein>
<accession>A0A7W5C215</accession>
<dbReference type="Proteomes" id="UP000525987">
    <property type="component" value="Unassembled WGS sequence"/>
</dbReference>
<dbReference type="Gene3D" id="3.40.50.2300">
    <property type="match status" value="1"/>
</dbReference>
<evidence type="ECO:0000259" key="6">
    <source>
        <dbReference type="SMART" id="SM00226"/>
    </source>
</evidence>
<sequence>MRVLFVCLGNICRSPTAEGMFRQHLKEAGLADRVDVDSCGIGPWHVGKSPDARAQAAAISRGLDLSALRARQLCDTDFTRFDYLLAMDHDNLAALNARRPADCDAYLGLFLAFAGFPDRAVPDPYFGGRDGFEEVMGLIEAASRGLVEALRRDLERDA</sequence>
<reference evidence="7 8" key="1">
    <citation type="submission" date="2020-08" db="EMBL/GenBank/DDBJ databases">
        <title>Genomic Encyclopedia of Type Strains, Phase III (KMG-III): the genomes of soil and plant-associated and newly described type strains.</title>
        <authorList>
            <person name="Whitman W."/>
        </authorList>
    </citation>
    <scope>NUCLEOTIDE SEQUENCE [LARGE SCALE GENOMIC DNA]</scope>
    <source>
        <strain evidence="7 8">CECT 5995</strain>
    </source>
</reference>
<feature type="active site" description="Nucleophile" evidence="5">
    <location>
        <position position="7"/>
    </location>
</feature>
<evidence type="ECO:0000256" key="4">
    <source>
        <dbReference type="ARBA" id="ARBA00022912"/>
    </source>
</evidence>
<dbReference type="EMBL" id="JACHXM010000041">
    <property type="protein sequence ID" value="MBB3143295.1"/>
    <property type="molecule type" value="Genomic_DNA"/>
</dbReference>
<evidence type="ECO:0000313" key="7">
    <source>
        <dbReference type="EMBL" id="MBB3143295.1"/>
    </source>
</evidence>
<evidence type="ECO:0000256" key="3">
    <source>
        <dbReference type="ARBA" id="ARBA00022801"/>
    </source>
</evidence>
<keyword evidence="3 7" id="KW-0378">Hydrolase</keyword>
<dbReference type="EC" id="3.1.3.48" evidence="2"/>
<evidence type="ECO:0000256" key="1">
    <source>
        <dbReference type="ARBA" id="ARBA00011063"/>
    </source>
</evidence>
<dbReference type="InterPro" id="IPR036196">
    <property type="entry name" value="Ptyr_pPase_sf"/>
</dbReference>